<dbReference type="InterPro" id="IPR057678">
    <property type="entry name" value="DUF7918"/>
</dbReference>
<feature type="domain" description="DUF7918" evidence="2">
    <location>
        <begin position="7"/>
        <end position="207"/>
    </location>
</feature>
<reference evidence="3 4" key="1">
    <citation type="journal article" date="2024" name="J Genomics">
        <title>Draft genome sequencing and assembly of Favolaschia claudopus CIRM-BRFM 2984 isolated from oak limbs.</title>
        <authorList>
            <person name="Navarro D."/>
            <person name="Drula E."/>
            <person name="Chaduli D."/>
            <person name="Cazenave R."/>
            <person name="Ahrendt S."/>
            <person name="Wang J."/>
            <person name="Lipzen A."/>
            <person name="Daum C."/>
            <person name="Barry K."/>
            <person name="Grigoriev I.V."/>
            <person name="Favel A."/>
            <person name="Rosso M.N."/>
            <person name="Martin F."/>
        </authorList>
    </citation>
    <scope>NUCLEOTIDE SEQUENCE [LARGE SCALE GENOMIC DNA]</scope>
    <source>
        <strain evidence="3 4">CIRM-BRFM 2984</strain>
    </source>
</reference>
<dbReference type="EMBL" id="JAWWNJ010000076">
    <property type="protein sequence ID" value="KAK7006228.1"/>
    <property type="molecule type" value="Genomic_DNA"/>
</dbReference>
<evidence type="ECO:0000313" key="4">
    <source>
        <dbReference type="Proteomes" id="UP001362999"/>
    </source>
</evidence>
<evidence type="ECO:0000256" key="1">
    <source>
        <dbReference type="SAM" id="MobiDB-lite"/>
    </source>
</evidence>
<evidence type="ECO:0000259" key="2">
    <source>
        <dbReference type="Pfam" id="PF25534"/>
    </source>
</evidence>
<evidence type="ECO:0000313" key="3">
    <source>
        <dbReference type="EMBL" id="KAK7006228.1"/>
    </source>
</evidence>
<dbReference type="PANTHER" id="PTHR36223">
    <property type="entry name" value="BETA-LACTAMASE-TYPE TRANSPEPTIDASE FOLD DOMAIN CONTAINING PROTEIN"/>
    <property type="match status" value="1"/>
</dbReference>
<dbReference type="PANTHER" id="PTHR36223:SF1">
    <property type="entry name" value="TRANSCRIPTION ELONGATION FACTOR EAF N-TERMINAL DOMAIN-CONTAINING PROTEIN"/>
    <property type="match status" value="1"/>
</dbReference>
<sequence>MQLGQFSATISVDGVALPEYAVEYSADGLEATCWIASERDKPFRVNFQDIDFSPHRQISARLFVDGKGCNGRLLKAVNGSNISTGMRDSVASSANTRRPLKFAQQCLTDDDSYLNTAIPAQLGTINVAFWHVKLHRGNSIDSAVNRGDLEATVLHERSKKAMGHSVQFGPEYYRMNYRLESTRVKTLATLIFRYRPIGLLRAEGIAPPEPGQIPNDVSDLTMDVEDADAEDEDAQIKKLEKQLESLKKKKQTKQPKPEHSTVKQEIKPEQSVFQPGEVIDLT</sequence>
<dbReference type="Proteomes" id="UP001362999">
    <property type="component" value="Unassembled WGS sequence"/>
</dbReference>
<gene>
    <name evidence="3" type="ORF">R3P38DRAFT_3037422</name>
</gene>
<protein>
    <recommendedName>
        <fullName evidence="2">DUF7918 domain-containing protein</fullName>
    </recommendedName>
</protein>
<feature type="region of interest" description="Disordered" evidence="1">
    <location>
        <begin position="243"/>
        <end position="282"/>
    </location>
</feature>
<feature type="compositionally biased region" description="Basic and acidic residues" evidence="1">
    <location>
        <begin position="255"/>
        <end position="268"/>
    </location>
</feature>
<comment type="caution">
    <text evidence="3">The sequence shown here is derived from an EMBL/GenBank/DDBJ whole genome shotgun (WGS) entry which is preliminary data.</text>
</comment>
<organism evidence="3 4">
    <name type="scientific">Favolaschia claudopus</name>
    <dbReference type="NCBI Taxonomy" id="2862362"/>
    <lineage>
        <taxon>Eukaryota</taxon>
        <taxon>Fungi</taxon>
        <taxon>Dikarya</taxon>
        <taxon>Basidiomycota</taxon>
        <taxon>Agaricomycotina</taxon>
        <taxon>Agaricomycetes</taxon>
        <taxon>Agaricomycetidae</taxon>
        <taxon>Agaricales</taxon>
        <taxon>Marasmiineae</taxon>
        <taxon>Mycenaceae</taxon>
        <taxon>Favolaschia</taxon>
    </lineage>
</organism>
<keyword evidence="4" id="KW-1185">Reference proteome</keyword>
<dbReference type="AlphaFoldDB" id="A0AAW0ABL8"/>
<proteinExistence type="predicted"/>
<dbReference type="Pfam" id="PF25534">
    <property type="entry name" value="DUF7918"/>
    <property type="match status" value="1"/>
</dbReference>
<name>A0AAW0ABL8_9AGAR</name>
<accession>A0AAW0ABL8</accession>